<protein>
    <recommendedName>
        <fullName evidence="2">TFIIB-type domain-containing protein</fullName>
    </recommendedName>
</protein>
<keyword evidence="1" id="KW-0479">Metal-binding</keyword>
<evidence type="ECO:0000313" key="4">
    <source>
        <dbReference type="Proteomes" id="UP000193404"/>
    </source>
</evidence>
<gene>
    <name evidence="3" type="ORF">B6F84_07450</name>
</gene>
<dbReference type="GeneID" id="41590743"/>
<dbReference type="STRING" id="282676.B6F84_07450"/>
<feature type="domain" description="TFIIB-type" evidence="2">
    <location>
        <begin position="1"/>
        <end position="30"/>
    </location>
</feature>
<evidence type="ECO:0000256" key="1">
    <source>
        <dbReference type="PROSITE-ProRule" id="PRU00469"/>
    </source>
</evidence>
<proteinExistence type="predicted"/>
<evidence type="ECO:0000259" key="2">
    <source>
        <dbReference type="PROSITE" id="PS51134"/>
    </source>
</evidence>
<dbReference type="AlphaFoldDB" id="A0A1W6K069"/>
<dbReference type="Gene3D" id="2.20.25.10">
    <property type="match status" value="1"/>
</dbReference>
<dbReference type="EMBL" id="CP020477">
    <property type="protein sequence ID" value="ARM75882.1"/>
    <property type="molecule type" value="Genomic_DNA"/>
</dbReference>
<dbReference type="GO" id="GO:0008270">
    <property type="term" value="F:zinc ion binding"/>
    <property type="evidence" value="ECO:0007669"/>
    <property type="project" value="UniProtKB-KW"/>
</dbReference>
<keyword evidence="1" id="KW-0863">Zinc-finger</keyword>
<dbReference type="Pfam" id="PF08271">
    <property type="entry name" value="Zn_Ribbon_TF"/>
    <property type="match status" value="1"/>
</dbReference>
<dbReference type="PROSITE" id="PS51134">
    <property type="entry name" value="ZF_TFIIB"/>
    <property type="match status" value="1"/>
</dbReference>
<keyword evidence="4" id="KW-1185">Reference proteome</keyword>
<reference evidence="3 4" key="1">
    <citation type="submission" date="2017-03" db="EMBL/GenBank/DDBJ databases">
        <title>Sulfur activation and transportation mechanism of thermophilic Archaea Acidianus manzaensis YN-25.</title>
        <authorList>
            <person name="Ma Y."/>
            <person name="Yang Y."/>
            <person name="Xia J."/>
        </authorList>
    </citation>
    <scope>NUCLEOTIDE SEQUENCE [LARGE SCALE GENOMIC DNA]</scope>
    <source>
        <strain evidence="3 4">YN-25</strain>
    </source>
</reference>
<evidence type="ECO:0000313" key="3">
    <source>
        <dbReference type="EMBL" id="ARM75882.1"/>
    </source>
</evidence>
<dbReference type="RefSeq" id="WP_148691663.1">
    <property type="nucleotide sequence ID" value="NZ_CP020477.1"/>
</dbReference>
<name>A0A1W6K069_9CREN</name>
<sequence length="170" mass="20331">MQCPYCGSTNLLWDIKNGTVICRDCASVIDSMYDYERYNNNEIVIDFNKLTINQNTKEFLSILDNIRYKNKYKIDLSNKNKYLTEDGIYALQLLNMDTSVRKIYDELTKYGYFSGKKIKTRVAISFYLSGYRGNKMRNILRKLHINEKYFKKITYKIPRNIKYRKIELTK</sequence>
<dbReference type="OrthoDB" id="27163at2157"/>
<dbReference type="Proteomes" id="UP000193404">
    <property type="component" value="Chromosome"/>
</dbReference>
<dbReference type="KEGG" id="aman:B6F84_07450"/>
<dbReference type="InterPro" id="IPR013137">
    <property type="entry name" value="Znf_TFIIB"/>
</dbReference>
<accession>A0A1W6K069</accession>
<keyword evidence="1" id="KW-0862">Zinc</keyword>
<dbReference type="SUPFAM" id="SSF57783">
    <property type="entry name" value="Zinc beta-ribbon"/>
    <property type="match status" value="1"/>
</dbReference>
<organism evidence="3 4">
    <name type="scientific">Acidianus manzaensis</name>
    <dbReference type="NCBI Taxonomy" id="282676"/>
    <lineage>
        <taxon>Archaea</taxon>
        <taxon>Thermoproteota</taxon>
        <taxon>Thermoprotei</taxon>
        <taxon>Sulfolobales</taxon>
        <taxon>Sulfolobaceae</taxon>
        <taxon>Acidianus</taxon>
    </lineage>
</organism>